<organism evidence="2 3">
    <name type="scientific">Phytophthora fragariaefolia</name>
    <dbReference type="NCBI Taxonomy" id="1490495"/>
    <lineage>
        <taxon>Eukaryota</taxon>
        <taxon>Sar</taxon>
        <taxon>Stramenopiles</taxon>
        <taxon>Oomycota</taxon>
        <taxon>Peronosporomycetes</taxon>
        <taxon>Peronosporales</taxon>
        <taxon>Peronosporaceae</taxon>
        <taxon>Phytophthora</taxon>
    </lineage>
</organism>
<protein>
    <submittedName>
        <fullName evidence="2">Unnamed protein product</fullName>
    </submittedName>
</protein>
<comment type="caution">
    <text evidence="2">The sequence shown here is derived from an EMBL/GenBank/DDBJ whole genome shotgun (WGS) entry which is preliminary data.</text>
</comment>
<dbReference type="Proteomes" id="UP001165121">
    <property type="component" value="Unassembled WGS sequence"/>
</dbReference>
<proteinExistence type="predicted"/>
<accession>A0A9W6U3S4</accession>
<sequence>MGQVNTYSSTSCGFAAIQTDGRPMMENYGLTKEAADDYAGRPWWNTNDSTVPIGSWKTRALRKTCMQPGGLKLDALVDAADGSAGSIEVGGSVAPEPNGPAGCHDRLHDTPARSGVVSPGADLSRLGASLLDLAAGAQDELTSRFARRTDLGPDG</sequence>
<evidence type="ECO:0000313" key="2">
    <source>
        <dbReference type="EMBL" id="GMF28278.1"/>
    </source>
</evidence>
<keyword evidence="3" id="KW-1185">Reference proteome</keyword>
<reference evidence="2" key="1">
    <citation type="submission" date="2023-04" db="EMBL/GenBank/DDBJ databases">
        <title>Phytophthora fragariaefolia NBRC 109709.</title>
        <authorList>
            <person name="Ichikawa N."/>
            <person name="Sato H."/>
            <person name="Tonouchi N."/>
        </authorList>
    </citation>
    <scope>NUCLEOTIDE SEQUENCE</scope>
    <source>
        <strain evidence="2">NBRC 109709</strain>
    </source>
</reference>
<evidence type="ECO:0000313" key="3">
    <source>
        <dbReference type="Proteomes" id="UP001165121"/>
    </source>
</evidence>
<name>A0A9W6U3S4_9STRA</name>
<gene>
    <name evidence="2" type="ORF">Pfra01_000581700</name>
</gene>
<evidence type="ECO:0000256" key="1">
    <source>
        <dbReference type="SAM" id="MobiDB-lite"/>
    </source>
</evidence>
<dbReference type="EMBL" id="BSXT01000470">
    <property type="protein sequence ID" value="GMF28278.1"/>
    <property type="molecule type" value="Genomic_DNA"/>
</dbReference>
<dbReference type="AlphaFoldDB" id="A0A9W6U3S4"/>
<feature type="region of interest" description="Disordered" evidence="1">
    <location>
        <begin position="87"/>
        <end position="119"/>
    </location>
</feature>